<organism evidence="3 4">
    <name type="scientific">Chelatococcus asaccharovorans</name>
    <dbReference type="NCBI Taxonomy" id="28210"/>
    <lineage>
        <taxon>Bacteria</taxon>
        <taxon>Pseudomonadati</taxon>
        <taxon>Pseudomonadota</taxon>
        <taxon>Alphaproteobacteria</taxon>
        <taxon>Hyphomicrobiales</taxon>
        <taxon>Chelatococcaceae</taxon>
        <taxon>Chelatococcus</taxon>
    </lineage>
</organism>
<dbReference type="Gene3D" id="3.30.1370.60">
    <property type="entry name" value="Hypothetical oxidoreductase yiak, domain 2"/>
    <property type="match status" value="1"/>
</dbReference>
<evidence type="ECO:0000256" key="1">
    <source>
        <dbReference type="ARBA" id="ARBA00006056"/>
    </source>
</evidence>
<dbReference type="InterPro" id="IPR003767">
    <property type="entry name" value="Malate/L-lactate_DH-like"/>
</dbReference>
<dbReference type="InterPro" id="IPR043144">
    <property type="entry name" value="Mal/L-sulf/L-lact_DH-like_ah"/>
</dbReference>
<evidence type="ECO:0000313" key="4">
    <source>
        <dbReference type="Proteomes" id="UP000248021"/>
    </source>
</evidence>
<comment type="caution">
    <text evidence="3">The sequence shown here is derived from an EMBL/GenBank/DDBJ whole genome shotgun (WGS) entry which is preliminary data.</text>
</comment>
<evidence type="ECO:0000256" key="2">
    <source>
        <dbReference type="ARBA" id="ARBA00023002"/>
    </source>
</evidence>
<comment type="similarity">
    <text evidence="1">Belongs to the LDH2/MDH2 oxidoreductase family.</text>
</comment>
<dbReference type="PANTHER" id="PTHR11091:SF0">
    <property type="entry name" value="MALATE DEHYDROGENASE"/>
    <property type="match status" value="1"/>
</dbReference>
<dbReference type="Proteomes" id="UP000248021">
    <property type="component" value="Unassembled WGS sequence"/>
</dbReference>
<dbReference type="GO" id="GO:0016491">
    <property type="term" value="F:oxidoreductase activity"/>
    <property type="evidence" value="ECO:0007669"/>
    <property type="project" value="UniProtKB-KW"/>
</dbReference>
<name>A0A2V3U8A2_9HYPH</name>
<dbReference type="AlphaFoldDB" id="A0A2V3U8A2"/>
<keyword evidence="4" id="KW-1185">Reference proteome</keyword>
<dbReference type="EMBL" id="QJJK01000005">
    <property type="protein sequence ID" value="PXW58940.1"/>
    <property type="molecule type" value="Genomic_DNA"/>
</dbReference>
<accession>A0A2V3U8A2</accession>
<proteinExistence type="inferred from homology"/>
<dbReference type="Pfam" id="PF02615">
    <property type="entry name" value="Ldh_2"/>
    <property type="match status" value="1"/>
</dbReference>
<dbReference type="InterPro" id="IPR036111">
    <property type="entry name" value="Mal/L-sulfo/L-lacto_DH-like_sf"/>
</dbReference>
<dbReference type="RefSeq" id="WP_110374990.1">
    <property type="nucleotide sequence ID" value="NZ_JAHBRY010000001.1"/>
</dbReference>
<evidence type="ECO:0000313" key="3">
    <source>
        <dbReference type="EMBL" id="PXW58940.1"/>
    </source>
</evidence>
<keyword evidence="2" id="KW-0560">Oxidoreductase</keyword>
<dbReference type="OrthoDB" id="9811519at2"/>
<reference evidence="3 4" key="1">
    <citation type="submission" date="2018-05" db="EMBL/GenBank/DDBJ databases">
        <title>Genomic Encyclopedia of Type Strains, Phase IV (KMG-IV): sequencing the most valuable type-strain genomes for metagenomic binning, comparative biology and taxonomic classification.</title>
        <authorList>
            <person name="Goeker M."/>
        </authorList>
    </citation>
    <scope>NUCLEOTIDE SEQUENCE [LARGE SCALE GENOMIC DNA]</scope>
    <source>
        <strain evidence="3 4">DSM 6462</strain>
    </source>
</reference>
<dbReference type="PANTHER" id="PTHR11091">
    <property type="entry name" value="OXIDOREDUCTASE-RELATED"/>
    <property type="match status" value="1"/>
</dbReference>
<protein>
    <submittedName>
        <fullName evidence="3">LDH2 family malate/lactate/ureidoglycolate dehydrogenase</fullName>
    </submittedName>
</protein>
<sequence>MDQNDPSHLNPAAGYSAINAEPRVRAEDLARFVEDVFRRIGTDDATAKAATRVMMHGSRLGVDSHGVRLLPHYVREIDGNCINKGPQPRFTQSRPGSGVLDGDNGHGALVASVAMDHAIALAREAGIGAVAIQRSNHFGAAGAYPMQAIEAGMIGLSTCNSDSFVHLFGSRRPFHGTNPFAIGAPVPGQRPWLLDFATSSIPANRIMLYRSLGVGVPPDTSVDSEGKPTTDSQRATGLLPLGGSLFGFKGAGLGGLAEVLSAALTGMRASIDLPAWDSVGTPRELGQFVLAIDPEAFVPRAVYDGIMINYLAALRGMEPAEGAEPPMAPGDREWRIETERAAKGIPVDPATFAAFAALGERFGLTPPKAIPGQA</sequence>
<gene>
    <name evidence="3" type="ORF">C7450_105289</name>
</gene>
<dbReference type="SUPFAM" id="SSF89733">
    <property type="entry name" value="L-sulfolactate dehydrogenase-like"/>
    <property type="match status" value="1"/>
</dbReference>
<dbReference type="InterPro" id="IPR043143">
    <property type="entry name" value="Mal/L-sulf/L-lact_DH-like_NADP"/>
</dbReference>
<dbReference type="Gene3D" id="1.10.1530.10">
    <property type="match status" value="1"/>
</dbReference>